<evidence type="ECO:0000313" key="3">
    <source>
        <dbReference type="Proteomes" id="UP000321393"/>
    </source>
</evidence>
<sequence>MFYYFPVYKFFGYKDERHIFPVQTYAMYYCPSITLSGSWRPYLFIGLAMKLHTGLLSSVTAQTTGVLEL</sequence>
<name>A0A5D3DIV2_CUCMM</name>
<proteinExistence type="predicted"/>
<dbReference type="EMBL" id="SSTE01021239">
    <property type="protein sequence ID" value="KAA0032642.1"/>
    <property type="molecule type" value="Genomic_DNA"/>
</dbReference>
<accession>A0A5D3DIV2</accession>
<organism evidence="2 4">
    <name type="scientific">Cucumis melo var. makuwa</name>
    <name type="common">Oriental melon</name>
    <dbReference type="NCBI Taxonomy" id="1194695"/>
    <lineage>
        <taxon>Eukaryota</taxon>
        <taxon>Viridiplantae</taxon>
        <taxon>Streptophyta</taxon>
        <taxon>Embryophyta</taxon>
        <taxon>Tracheophyta</taxon>
        <taxon>Spermatophyta</taxon>
        <taxon>Magnoliopsida</taxon>
        <taxon>eudicotyledons</taxon>
        <taxon>Gunneridae</taxon>
        <taxon>Pentapetalae</taxon>
        <taxon>rosids</taxon>
        <taxon>fabids</taxon>
        <taxon>Cucurbitales</taxon>
        <taxon>Cucurbitaceae</taxon>
        <taxon>Benincaseae</taxon>
        <taxon>Cucumis</taxon>
    </lineage>
</organism>
<evidence type="ECO:0000313" key="2">
    <source>
        <dbReference type="EMBL" id="TYK23523.1"/>
    </source>
</evidence>
<dbReference type="Proteomes" id="UP000321393">
    <property type="component" value="Unassembled WGS sequence"/>
</dbReference>
<evidence type="ECO:0000313" key="4">
    <source>
        <dbReference type="Proteomes" id="UP000321947"/>
    </source>
</evidence>
<protein>
    <submittedName>
        <fullName evidence="2">Uncharacterized protein</fullName>
    </submittedName>
</protein>
<gene>
    <name evidence="2" type="ORF">E5676_scaffold500G00270</name>
    <name evidence="1" type="ORF">E6C27_scaffold184G00270</name>
</gene>
<dbReference type="EMBL" id="SSTD01004451">
    <property type="protein sequence ID" value="TYK23523.1"/>
    <property type="molecule type" value="Genomic_DNA"/>
</dbReference>
<dbReference type="Proteomes" id="UP000321947">
    <property type="component" value="Unassembled WGS sequence"/>
</dbReference>
<reference evidence="3 4" key="1">
    <citation type="submission" date="2019-08" db="EMBL/GenBank/DDBJ databases">
        <title>Draft genome sequences of two oriental melons (Cucumis melo L. var makuwa).</title>
        <authorList>
            <person name="Kwon S.-Y."/>
        </authorList>
    </citation>
    <scope>NUCLEOTIDE SEQUENCE [LARGE SCALE GENOMIC DNA]</scope>
    <source>
        <strain evidence="4">cv. Chang Bougi</strain>
        <strain evidence="3">cv. SW 3</strain>
        <tissue evidence="2">Leaf</tissue>
    </source>
</reference>
<evidence type="ECO:0000313" key="1">
    <source>
        <dbReference type="EMBL" id="KAA0032642.1"/>
    </source>
</evidence>
<comment type="caution">
    <text evidence="2">The sequence shown here is derived from an EMBL/GenBank/DDBJ whole genome shotgun (WGS) entry which is preliminary data.</text>
</comment>
<dbReference type="AlphaFoldDB" id="A0A5D3DIV2"/>